<dbReference type="GO" id="GO:0006935">
    <property type="term" value="P:chemotaxis"/>
    <property type="evidence" value="ECO:0007669"/>
    <property type="project" value="UniProtKB-KW"/>
</dbReference>
<dbReference type="InterPro" id="IPR051310">
    <property type="entry name" value="MCP_chemotaxis"/>
</dbReference>
<dbReference type="RefSeq" id="WP_106075943.1">
    <property type="nucleotide sequence ID" value="NZ_MTBD01000007.1"/>
</dbReference>
<proteinExistence type="inferred from homology"/>
<keyword evidence="6" id="KW-0472">Membrane</keyword>
<dbReference type="EMBL" id="MTBD01000007">
    <property type="protein sequence ID" value="PRP71907.1"/>
    <property type="molecule type" value="Genomic_DNA"/>
</dbReference>
<keyword evidence="6" id="KW-0812">Transmembrane</keyword>
<dbReference type="SMART" id="SM00283">
    <property type="entry name" value="MA"/>
    <property type="match status" value="1"/>
</dbReference>
<dbReference type="Gene3D" id="1.10.287.950">
    <property type="entry name" value="Methyl-accepting chemotaxis protein"/>
    <property type="match status" value="1"/>
</dbReference>
<evidence type="ECO:0000256" key="5">
    <source>
        <dbReference type="SAM" id="Coils"/>
    </source>
</evidence>
<dbReference type="GO" id="GO:0005886">
    <property type="term" value="C:plasma membrane"/>
    <property type="evidence" value="ECO:0007669"/>
    <property type="project" value="TreeGrafter"/>
</dbReference>
<evidence type="ECO:0000256" key="4">
    <source>
        <dbReference type="PROSITE-ProRule" id="PRU00284"/>
    </source>
</evidence>
<dbReference type="Pfam" id="PF00015">
    <property type="entry name" value="MCPsignal"/>
    <property type="match status" value="1"/>
</dbReference>
<evidence type="ECO:0000313" key="8">
    <source>
        <dbReference type="EMBL" id="PRP71907.1"/>
    </source>
</evidence>
<dbReference type="InterPro" id="IPR004089">
    <property type="entry name" value="MCPsignal_dom"/>
</dbReference>
<dbReference type="Proteomes" id="UP000239469">
    <property type="component" value="Unassembled WGS sequence"/>
</dbReference>
<dbReference type="AlphaFoldDB" id="A0A2S9X8A8"/>
<accession>A0A2S9X8A8</accession>
<dbReference type="PANTHER" id="PTHR43531">
    <property type="entry name" value="PROTEIN ICFG"/>
    <property type="match status" value="1"/>
</dbReference>
<evidence type="ECO:0000256" key="1">
    <source>
        <dbReference type="ARBA" id="ARBA00004370"/>
    </source>
</evidence>
<keyword evidence="6" id="KW-1133">Transmembrane helix</keyword>
<dbReference type="PANTHER" id="PTHR43531:SF11">
    <property type="entry name" value="METHYL-ACCEPTING CHEMOTAXIS PROTEIN 3"/>
    <property type="match status" value="1"/>
</dbReference>
<dbReference type="InterPro" id="IPR004090">
    <property type="entry name" value="Chemotax_Me-accpt_rcpt"/>
</dbReference>
<dbReference type="PRINTS" id="PR00260">
    <property type="entry name" value="CHEMTRNSDUCR"/>
</dbReference>
<dbReference type="PROSITE" id="PS50111">
    <property type="entry name" value="CHEMOTAXIS_TRANSDUC_2"/>
    <property type="match status" value="1"/>
</dbReference>
<dbReference type="GO" id="GO:0004888">
    <property type="term" value="F:transmembrane signaling receptor activity"/>
    <property type="evidence" value="ECO:0007669"/>
    <property type="project" value="InterPro"/>
</dbReference>
<organism evidence="8 9">
    <name type="scientific">Chromobacterium amazonense</name>
    <dbReference type="NCBI Taxonomy" id="1382803"/>
    <lineage>
        <taxon>Bacteria</taxon>
        <taxon>Pseudomonadati</taxon>
        <taxon>Pseudomonadota</taxon>
        <taxon>Betaproteobacteria</taxon>
        <taxon>Neisseriales</taxon>
        <taxon>Chromobacteriaceae</taxon>
        <taxon>Chromobacterium</taxon>
    </lineage>
</organism>
<reference evidence="8 9" key="1">
    <citation type="submission" date="2017-01" db="EMBL/GenBank/DDBJ databases">
        <title>New insights into the genetic diversity of Chromobacterium isolated from tropical freshwater lake.</title>
        <authorList>
            <person name="Santos A.B."/>
            <person name="Nascimento A.M."/>
            <person name="Da Silva P.C."/>
        </authorList>
    </citation>
    <scope>NUCLEOTIDE SEQUENCE [LARGE SCALE GENOMIC DNA]</scope>
    <source>
        <strain evidence="8 9">56AF</strain>
    </source>
</reference>
<comment type="similarity">
    <text evidence="3">Belongs to the methyl-accepting chemotaxis (MCP) protein family.</text>
</comment>
<gene>
    <name evidence="8" type="ORF">BUE93_04500</name>
</gene>
<dbReference type="SUPFAM" id="SSF58104">
    <property type="entry name" value="Methyl-accepting chemotaxis protein (MCP) signaling domain"/>
    <property type="match status" value="1"/>
</dbReference>
<feature type="transmembrane region" description="Helical" evidence="6">
    <location>
        <begin position="14"/>
        <end position="35"/>
    </location>
</feature>
<feature type="domain" description="Methyl-accepting transducer" evidence="7">
    <location>
        <begin position="274"/>
        <end position="489"/>
    </location>
</feature>
<feature type="coiled-coil region" evidence="5">
    <location>
        <begin position="460"/>
        <end position="498"/>
    </location>
</feature>
<comment type="subcellular location">
    <subcellularLocation>
        <location evidence="1">Membrane</location>
    </subcellularLocation>
</comment>
<evidence type="ECO:0000256" key="6">
    <source>
        <dbReference type="SAM" id="Phobius"/>
    </source>
</evidence>
<dbReference type="PROSITE" id="PS51257">
    <property type="entry name" value="PROKAR_LIPOPROTEIN"/>
    <property type="match status" value="1"/>
</dbReference>
<evidence type="ECO:0000256" key="3">
    <source>
        <dbReference type="ARBA" id="ARBA00029447"/>
    </source>
</evidence>
<evidence type="ECO:0000259" key="7">
    <source>
        <dbReference type="PROSITE" id="PS50111"/>
    </source>
</evidence>
<dbReference type="OrthoDB" id="8899037at2"/>
<evidence type="ECO:0000256" key="2">
    <source>
        <dbReference type="ARBA" id="ARBA00022500"/>
    </source>
</evidence>
<sequence>MTALKDMRIATQQALGYGAIIALLLACIALAMLGLQDLGEVIHGITVNNQENRLAHQLLEQNQEVRINIRTALLADQPGATMQANQAFQDSLRRYQDIEQQLAQLFQRESDTRVRERELMGAIQTASRDAHQGYQRALELAMQQRGPEARALATAGKGAILNQSIAALAEYEDQLNKGLVQESDHATASSRNRLLLLAGLAIVASVLIALFTRNELLRTLGGEPRQVAAMMHEVAKGNLQCRITLREGDHGSLAASIMQTVQTLATIIAEVKGGSESLSVAAQHIHATSQLLAQSASEQASGLEETSSSVQQMSASINQTSDNARMTEGIAEKASSEAAAGGQAVQETIRAMRQIADKISIVDDIAYQTNLLALNAAIEAARAGEHGKGFAVVAAEVRKLAERSQVAAQEISTLARGSVGLVDQAGGLLEEIVRSSRRTSDLVQEIAAASGEQSGGVGQISLAIQQLSQATQQNASASEELAATAEQMNRQAENLHDLIGFFHLGTLQAGPHAGHSADAFRRIE</sequence>
<keyword evidence="5" id="KW-0175">Coiled coil</keyword>
<evidence type="ECO:0000313" key="9">
    <source>
        <dbReference type="Proteomes" id="UP000239469"/>
    </source>
</evidence>
<dbReference type="GO" id="GO:0007165">
    <property type="term" value="P:signal transduction"/>
    <property type="evidence" value="ECO:0007669"/>
    <property type="project" value="UniProtKB-KW"/>
</dbReference>
<comment type="caution">
    <text evidence="8">The sequence shown here is derived from an EMBL/GenBank/DDBJ whole genome shotgun (WGS) entry which is preliminary data.</text>
</comment>
<name>A0A2S9X8A8_9NEIS</name>
<keyword evidence="4" id="KW-0807">Transducer</keyword>
<dbReference type="FunFam" id="1.10.287.950:FF:000001">
    <property type="entry name" value="Methyl-accepting chemotaxis sensory transducer"/>
    <property type="match status" value="1"/>
</dbReference>
<keyword evidence="2" id="KW-0145">Chemotaxis</keyword>
<protein>
    <recommendedName>
        <fullName evidence="7">Methyl-accepting transducer domain-containing protein</fullName>
    </recommendedName>
</protein>